<dbReference type="Pfam" id="PF12773">
    <property type="entry name" value="DZR"/>
    <property type="match status" value="1"/>
</dbReference>
<gene>
    <name evidence="2" type="ORF">AWM70_04800</name>
</gene>
<dbReference type="KEGG" id="pyg:AWM70_04800"/>
<dbReference type="Proteomes" id="UP000092573">
    <property type="component" value="Chromosome"/>
</dbReference>
<protein>
    <recommendedName>
        <fullName evidence="1">DZANK-type domain-containing protein</fullName>
    </recommendedName>
</protein>
<keyword evidence="3" id="KW-1185">Reference proteome</keyword>
<organism evidence="2 3">
    <name type="scientific">Paenibacillus yonginensis</name>
    <dbReference type="NCBI Taxonomy" id="1462996"/>
    <lineage>
        <taxon>Bacteria</taxon>
        <taxon>Bacillati</taxon>
        <taxon>Bacillota</taxon>
        <taxon>Bacilli</taxon>
        <taxon>Bacillales</taxon>
        <taxon>Paenibacillaceae</taxon>
        <taxon>Paenibacillus</taxon>
    </lineage>
</organism>
<feature type="domain" description="DZANK-type" evidence="1">
    <location>
        <begin position="105"/>
        <end position="158"/>
    </location>
</feature>
<reference evidence="2 3" key="1">
    <citation type="submission" date="2016-01" db="EMBL/GenBank/DDBJ databases">
        <title>Complete Genome Sequence of Paenibacillus yonginensis DCY84, a novel Plant Growth-Promoting Bacteria with Elicitation of Induced Systemic Resistance.</title>
        <authorList>
            <person name="Kim Y.J."/>
            <person name="Yang D.C."/>
            <person name="Sukweenadhi J."/>
        </authorList>
    </citation>
    <scope>NUCLEOTIDE SEQUENCE [LARGE SCALE GENOMIC DNA]</scope>
    <source>
        <strain evidence="2 3">DCY84</strain>
    </source>
</reference>
<dbReference type="STRING" id="1462996.AWM70_04800"/>
<evidence type="ECO:0000259" key="1">
    <source>
        <dbReference type="Pfam" id="PF12773"/>
    </source>
</evidence>
<name>A0A1B1MXR0_9BACL</name>
<dbReference type="OrthoDB" id="2066200at2"/>
<dbReference type="EMBL" id="CP014167">
    <property type="protein sequence ID" value="ANS73972.1"/>
    <property type="molecule type" value="Genomic_DNA"/>
</dbReference>
<accession>A0A1B1MXR0</accession>
<sequence length="171" mass="18911">MNNFQNLLGEGLSKLQGGIENGKQKLQTVQEINALNKSANDLVKTKSKILSELGQLAYFKIRAGQISDSEMLELIQNLAQIDQKIYTSLKQLTELKALKQQNNTCGNCGNITDSTDKYCGTCGSKMDIQDEVHNSVDRVCNNCGEFIPLNAKYCPCCGIKVLELKSPFKEV</sequence>
<evidence type="ECO:0000313" key="2">
    <source>
        <dbReference type="EMBL" id="ANS73972.1"/>
    </source>
</evidence>
<dbReference type="AlphaFoldDB" id="A0A1B1MXR0"/>
<proteinExistence type="predicted"/>
<evidence type="ECO:0000313" key="3">
    <source>
        <dbReference type="Proteomes" id="UP000092573"/>
    </source>
</evidence>
<dbReference type="InterPro" id="IPR025874">
    <property type="entry name" value="DZR"/>
</dbReference>